<organism evidence="1 2">
    <name type="scientific">Methylocaldum szegediense</name>
    <dbReference type="NCBI Taxonomy" id="73780"/>
    <lineage>
        <taxon>Bacteria</taxon>
        <taxon>Pseudomonadati</taxon>
        <taxon>Pseudomonadota</taxon>
        <taxon>Gammaproteobacteria</taxon>
        <taxon>Methylococcales</taxon>
        <taxon>Methylococcaceae</taxon>
        <taxon>Methylocaldum</taxon>
    </lineage>
</organism>
<sequence>MADQQSNLIDLQALRAKRLAEQMRSRSRLQAKFGREFLLDLFWYENEREPTSQDELEKFLETKGLPTISDSALFRGWLMRRLREEI</sequence>
<dbReference type="EMBL" id="OX458333">
    <property type="protein sequence ID" value="CAI8958894.1"/>
    <property type="molecule type" value="Genomic_DNA"/>
</dbReference>
<keyword evidence="2" id="KW-1185">Reference proteome</keyword>
<proteinExistence type="predicted"/>
<gene>
    <name evidence="1" type="ORF">MSZNOR_4616</name>
</gene>
<protein>
    <submittedName>
        <fullName evidence="1">Uncharacterized protein</fullName>
    </submittedName>
</protein>
<dbReference type="RefSeq" id="WP_026609929.1">
    <property type="nucleotide sequence ID" value="NZ_OX458333.1"/>
</dbReference>
<evidence type="ECO:0000313" key="2">
    <source>
        <dbReference type="Proteomes" id="UP001162030"/>
    </source>
</evidence>
<dbReference type="Proteomes" id="UP001162030">
    <property type="component" value="Chromosome"/>
</dbReference>
<evidence type="ECO:0000313" key="1">
    <source>
        <dbReference type="EMBL" id="CAI8958894.1"/>
    </source>
</evidence>
<reference evidence="1 2" key="1">
    <citation type="submission" date="2023-03" db="EMBL/GenBank/DDBJ databases">
        <authorList>
            <person name="Pearce D."/>
        </authorList>
    </citation>
    <scope>NUCLEOTIDE SEQUENCE [LARGE SCALE GENOMIC DNA]</scope>
    <source>
        <strain evidence="1">Msz</strain>
    </source>
</reference>
<name>A0ABN8XCN6_9GAMM</name>
<accession>A0ABN8XCN6</accession>